<dbReference type="RefSeq" id="WP_068701963.1">
    <property type="nucleotide sequence ID" value="NZ_MAKX01000001.1"/>
</dbReference>
<proteinExistence type="predicted"/>
<evidence type="ECO:0000313" key="2">
    <source>
        <dbReference type="Proteomes" id="UP000093186"/>
    </source>
</evidence>
<keyword evidence="2" id="KW-1185">Reference proteome</keyword>
<dbReference type="EMBL" id="MAKX01000001">
    <property type="protein sequence ID" value="OCK43520.1"/>
    <property type="molecule type" value="Genomic_DNA"/>
</dbReference>
<dbReference type="AlphaFoldDB" id="A0A1B9Y153"/>
<organism evidence="1 2">
    <name type="scientific">Tenacibaculum soleae</name>
    <dbReference type="NCBI Taxonomy" id="447689"/>
    <lineage>
        <taxon>Bacteria</taxon>
        <taxon>Pseudomonadati</taxon>
        <taxon>Bacteroidota</taxon>
        <taxon>Flavobacteriia</taxon>
        <taxon>Flavobacteriales</taxon>
        <taxon>Flavobacteriaceae</taxon>
        <taxon>Tenacibaculum</taxon>
    </lineage>
</organism>
<comment type="caution">
    <text evidence="1">The sequence shown here is derived from an EMBL/GenBank/DDBJ whole genome shotgun (WGS) entry which is preliminary data.</text>
</comment>
<evidence type="ECO:0008006" key="3">
    <source>
        <dbReference type="Google" id="ProtNLM"/>
    </source>
</evidence>
<dbReference type="OrthoDB" id="5518952at2"/>
<protein>
    <recommendedName>
        <fullName evidence="3">WYL domain-containing protein</fullName>
    </recommendedName>
</protein>
<gene>
    <name evidence="1" type="ORF">BA195_02120</name>
</gene>
<sequence>MNRKILIESINRKLMVRVTYVTNGNRVLTRKCIPFDVGPSRRSKDKSIRYHFLDLDSPKGKHPLPLLPDRVLKIELTSLYFQPSKYIHWKPNWFLKRDWGKYS</sequence>
<name>A0A1B9Y153_9FLAO</name>
<dbReference type="Proteomes" id="UP000093186">
    <property type="component" value="Unassembled WGS sequence"/>
</dbReference>
<reference evidence="1 2" key="1">
    <citation type="submission" date="2016-06" db="EMBL/GenBank/DDBJ databases">
        <title>Draft Genome Sequence of Tenacibaculum soleae UCD-KL19.</title>
        <authorList>
            <person name="Eisen J.A."/>
            <person name="Coil D.A."/>
            <person name="Lujan K.M."/>
        </authorList>
    </citation>
    <scope>NUCLEOTIDE SEQUENCE [LARGE SCALE GENOMIC DNA]</scope>
    <source>
        <strain evidence="1 2">UCD-KL19</strain>
    </source>
</reference>
<evidence type="ECO:0000313" key="1">
    <source>
        <dbReference type="EMBL" id="OCK43520.1"/>
    </source>
</evidence>
<accession>A0A1B9Y153</accession>